<dbReference type="Gene3D" id="3.30.700.10">
    <property type="entry name" value="Glycoprotein, Type 4 Pilin"/>
    <property type="match status" value="1"/>
</dbReference>
<sequence length="159" mass="16269">MLGRSRGFTMVEVLVVITILSVLLAFGVPALSTYMGNVRLRTAAETVLADLQRARSEAIRLNSNSAPFLPAETPASIVIASSVNDSSGGHDLVFTPFGGTTLASTAVYTFTNPAAGACHADGGPIRCLNVFITTGGGARLCDPGLTAAQKAAGDTRACP</sequence>
<gene>
    <name evidence="1" type="ORF">AW06_001371</name>
</gene>
<dbReference type="SUPFAM" id="SSF54523">
    <property type="entry name" value="Pili subunits"/>
    <property type="match status" value="1"/>
</dbReference>
<keyword evidence="2" id="KW-1185">Reference proteome</keyword>
<proteinExistence type="predicted"/>
<comment type="caution">
    <text evidence="1">The sequence shown here is derived from an EMBL/GenBank/DDBJ whole genome shotgun (WGS) entry which is preliminary data.</text>
</comment>
<dbReference type="EMBL" id="JDST02000024">
    <property type="protein sequence ID" value="KFB77512.1"/>
    <property type="molecule type" value="Genomic_DNA"/>
</dbReference>
<evidence type="ECO:0000313" key="2">
    <source>
        <dbReference type="Proteomes" id="UP000021315"/>
    </source>
</evidence>
<dbReference type="Pfam" id="PF07963">
    <property type="entry name" value="N_methyl"/>
    <property type="match status" value="1"/>
</dbReference>
<accession>A0A080M894</accession>
<name>A0A080M894_9PROT</name>
<dbReference type="AlphaFoldDB" id="A0A080M894"/>
<dbReference type="NCBIfam" id="TIGR02532">
    <property type="entry name" value="IV_pilin_GFxxxE"/>
    <property type="match status" value="1"/>
</dbReference>
<reference evidence="1" key="1">
    <citation type="submission" date="2014-02" db="EMBL/GenBank/DDBJ databases">
        <title>Expanding our view of genomic diversity in Candidatus Accumulibacter clades.</title>
        <authorList>
            <person name="Skennerton C.T."/>
            <person name="Barr J.J."/>
            <person name="Slater F.R."/>
            <person name="Bond P.L."/>
            <person name="Tyson G.W."/>
        </authorList>
    </citation>
    <scope>NUCLEOTIDE SEQUENCE [LARGE SCALE GENOMIC DNA]</scope>
</reference>
<dbReference type="STRING" id="1453999.AW06_001371"/>
<organism evidence="1 2">
    <name type="scientific">Candidatus Accumulibacter cognatus</name>
    <dbReference type="NCBI Taxonomy" id="2954383"/>
    <lineage>
        <taxon>Bacteria</taxon>
        <taxon>Pseudomonadati</taxon>
        <taxon>Pseudomonadota</taxon>
        <taxon>Betaproteobacteria</taxon>
        <taxon>Candidatus Accumulibacter</taxon>
    </lineage>
</organism>
<dbReference type="InterPro" id="IPR045584">
    <property type="entry name" value="Pilin-like"/>
</dbReference>
<protein>
    <submittedName>
        <fullName evidence="1">Major pilin subunit</fullName>
    </submittedName>
</protein>
<dbReference type="InterPro" id="IPR012902">
    <property type="entry name" value="N_methyl_site"/>
</dbReference>
<evidence type="ECO:0000313" key="1">
    <source>
        <dbReference type="EMBL" id="KFB77512.1"/>
    </source>
</evidence>
<dbReference type="Proteomes" id="UP000021315">
    <property type="component" value="Unassembled WGS sequence"/>
</dbReference>
<dbReference type="RefSeq" id="WP_138678387.1">
    <property type="nucleotide sequence ID" value="NZ_JDST02000024.1"/>
</dbReference>